<dbReference type="PANTHER" id="PTHR43784">
    <property type="entry name" value="GDSL-LIKE LIPASE/ACYLHYDROLASE, PUTATIVE (AFU_ORTHOLOGUE AFUA_2G00820)-RELATED"/>
    <property type="match status" value="1"/>
</dbReference>
<gene>
    <name evidence="2" type="ORF">METZ01_LOCUS63443</name>
</gene>
<dbReference type="PANTHER" id="PTHR43784:SF2">
    <property type="entry name" value="GDSL-LIKE LIPASE_ACYLHYDROLASE, PUTATIVE (AFU_ORTHOLOGUE AFUA_2G00820)-RELATED"/>
    <property type="match status" value="1"/>
</dbReference>
<dbReference type="InterPro" id="IPR036514">
    <property type="entry name" value="SGNH_hydro_sf"/>
</dbReference>
<organism evidence="2">
    <name type="scientific">marine metagenome</name>
    <dbReference type="NCBI Taxonomy" id="408172"/>
    <lineage>
        <taxon>unclassified sequences</taxon>
        <taxon>metagenomes</taxon>
        <taxon>ecological metagenomes</taxon>
    </lineage>
</organism>
<reference evidence="2" key="1">
    <citation type="submission" date="2018-05" db="EMBL/GenBank/DDBJ databases">
        <authorList>
            <person name="Lanie J.A."/>
            <person name="Ng W.-L."/>
            <person name="Kazmierczak K.M."/>
            <person name="Andrzejewski T.M."/>
            <person name="Davidsen T.M."/>
            <person name="Wayne K.J."/>
            <person name="Tettelin H."/>
            <person name="Glass J.I."/>
            <person name="Rusch D."/>
            <person name="Podicherti R."/>
            <person name="Tsui H.-C.T."/>
            <person name="Winkler M.E."/>
        </authorList>
    </citation>
    <scope>NUCLEOTIDE SEQUENCE</scope>
</reference>
<dbReference type="InterPro" id="IPR053140">
    <property type="entry name" value="GDSL_Rv0518-like"/>
</dbReference>
<evidence type="ECO:0000259" key="1">
    <source>
        <dbReference type="Pfam" id="PF13472"/>
    </source>
</evidence>
<dbReference type="Pfam" id="PF13472">
    <property type="entry name" value="Lipase_GDSL_2"/>
    <property type="match status" value="1"/>
</dbReference>
<name>A0A381T4B1_9ZZZZ</name>
<dbReference type="SUPFAM" id="SSF52266">
    <property type="entry name" value="SGNH hydrolase"/>
    <property type="match status" value="1"/>
</dbReference>
<dbReference type="InterPro" id="IPR013830">
    <property type="entry name" value="SGNH_hydro"/>
</dbReference>
<feature type="domain" description="SGNH hydrolase-type esterase" evidence="1">
    <location>
        <begin position="203"/>
        <end position="395"/>
    </location>
</feature>
<protein>
    <recommendedName>
        <fullName evidence="1">SGNH hydrolase-type esterase domain-containing protein</fullName>
    </recommendedName>
</protein>
<accession>A0A381T4B1</accession>
<dbReference type="EMBL" id="UINC01003949">
    <property type="protein sequence ID" value="SVA10589.1"/>
    <property type="molecule type" value="Genomic_DNA"/>
</dbReference>
<evidence type="ECO:0000313" key="2">
    <source>
        <dbReference type="EMBL" id="SVA10589.1"/>
    </source>
</evidence>
<sequence>MVCRSTGLAVLVATVIGLANGPVGLSQVESPRWVTAWATSQQGLGQSDVTNMTVRLIARVTASGESIRIRLDNGYGTEPLRVGAASVGHRMRGAGLIPGTNRPLRFNGQRSVTIAPGSSVQSDPVSLSVLARQDLAVSLYVSGAEVRPSVHRGALVTSYASANNAGNLTGDEGRSGFGETITAMWWLKSIDVLTSSVGGAVVAFGDSITDGSCSTLDGYDRWEDWLAVRFDAVDDVAERRAVVNEGIGGNTVTREGLRPLPTSMAGVDRLERDVLSHHGVTDVILFMGTNDIRREASARQVIAGMEAIIDRLRTRELRIHGATIIPRHNRAPSENNSGWTPEKTRVRNEVNDWIRNNAPFDRVLDFDAVVRDPSDPNLIFPAYNCDDIHPTPRGYYEMGWSVPLGIVRR</sequence>
<dbReference type="AlphaFoldDB" id="A0A381T4B1"/>
<proteinExistence type="predicted"/>
<dbReference type="Gene3D" id="3.40.50.1110">
    <property type="entry name" value="SGNH hydrolase"/>
    <property type="match status" value="1"/>
</dbReference>